<evidence type="ECO:0000313" key="6">
    <source>
        <dbReference type="EMBL" id="CAB4704906.1"/>
    </source>
</evidence>
<dbReference type="InterPro" id="IPR011251">
    <property type="entry name" value="Luciferase-like_dom"/>
</dbReference>
<dbReference type="AlphaFoldDB" id="A0A6J6Q271"/>
<dbReference type="Gene3D" id="3.20.20.30">
    <property type="entry name" value="Luciferase-like domain"/>
    <property type="match status" value="1"/>
</dbReference>
<accession>A0A6J6Q271</accession>
<evidence type="ECO:0000256" key="2">
    <source>
        <dbReference type="ARBA" id="ARBA00022643"/>
    </source>
</evidence>
<keyword evidence="2" id="KW-0288">FMN</keyword>
<evidence type="ECO:0000259" key="5">
    <source>
        <dbReference type="Pfam" id="PF00296"/>
    </source>
</evidence>
<evidence type="ECO:0000256" key="1">
    <source>
        <dbReference type="ARBA" id="ARBA00022630"/>
    </source>
</evidence>
<organism evidence="6">
    <name type="scientific">freshwater metagenome</name>
    <dbReference type="NCBI Taxonomy" id="449393"/>
    <lineage>
        <taxon>unclassified sequences</taxon>
        <taxon>metagenomes</taxon>
        <taxon>ecological metagenomes</taxon>
    </lineage>
</organism>
<name>A0A6J6Q271_9ZZZZ</name>
<gene>
    <name evidence="6" type="ORF">UFOPK2366_01450</name>
</gene>
<evidence type="ECO:0000256" key="3">
    <source>
        <dbReference type="ARBA" id="ARBA00023002"/>
    </source>
</evidence>
<dbReference type="Pfam" id="PF00296">
    <property type="entry name" value="Bac_luciferase"/>
    <property type="match status" value="1"/>
</dbReference>
<keyword evidence="1" id="KW-0285">Flavoprotein</keyword>
<dbReference type="InterPro" id="IPR050172">
    <property type="entry name" value="SsuD_RutA_monooxygenase"/>
</dbReference>
<dbReference type="SUPFAM" id="SSF51679">
    <property type="entry name" value="Bacterial luciferase-like"/>
    <property type="match status" value="1"/>
</dbReference>
<dbReference type="GO" id="GO:0046306">
    <property type="term" value="P:alkanesulfonate catabolic process"/>
    <property type="evidence" value="ECO:0007669"/>
    <property type="project" value="TreeGrafter"/>
</dbReference>
<proteinExistence type="predicted"/>
<dbReference type="PANTHER" id="PTHR42847:SF4">
    <property type="entry name" value="ALKANESULFONATE MONOOXYGENASE-RELATED"/>
    <property type="match status" value="1"/>
</dbReference>
<dbReference type="GO" id="GO:0008726">
    <property type="term" value="F:alkanesulfonate monooxygenase activity"/>
    <property type="evidence" value="ECO:0007669"/>
    <property type="project" value="TreeGrafter"/>
</dbReference>
<dbReference type="EMBL" id="CAEZXM010000295">
    <property type="protein sequence ID" value="CAB4704906.1"/>
    <property type="molecule type" value="Genomic_DNA"/>
</dbReference>
<protein>
    <submittedName>
        <fullName evidence="6">Unannotated protein</fullName>
    </submittedName>
</protein>
<feature type="domain" description="Luciferase-like" evidence="5">
    <location>
        <begin position="10"/>
        <end position="185"/>
    </location>
</feature>
<dbReference type="InterPro" id="IPR036661">
    <property type="entry name" value="Luciferase-like_sf"/>
</dbReference>
<reference evidence="6" key="1">
    <citation type="submission" date="2020-05" db="EMBL/GenBank/DDBJ databases">
        <authorList>
            <person name="Chiriac C."/>
            <person name="Salcher M."/>
            <person name="Ghai R."/>
            <person name="Kavagutti S V."/>
        </authorList>
    </citation>
    <scope>NUCLEOTIDE SEQUENCE</scope>
</reference>
<evidence type="ECO:0000256" key="4">
    <source>
        <dbReference type="ARBA" id="ARBA00023033"/>
    </source>
</evidence>
<dbReference type="PANTHER" id="PTHR42847">
    <property type="entry name" value="ALKANESULFONATE MONOOXYGENASE"/>
    <property type="match status" value="1"/>
</dbReference>
<sequence>MKFGFVVPWGDARDVAEMASVAEHNGWDALFVWEGIYGTDAWMSLAAAAMQTKSLRLGTLLTPVSRRKPWEVAGQAATLDRLSNGRLTLSVGLGAPDTGFANFGEATDRRTRAELLDEGLAIMCALWSGEPVTFEGKHYRITPSDFPSIKHVIQQPRPPVWCVGALVSPRSMHRALSWDGLLPQTVDNGIARQATLEELMAAMPAIRATVAERPYDIVIEGSNQEHSPAAWASAGATWWIESLWDAIHGVDPVTASLDRLREGPPSLA</sequence>
<keyword evidence="3" id="KW-0560">Oxidoreductase</keyword>
<keyword evidence="4" id="KW-0503">Monooxygenase</keyword>